<reference evidence="3 4" key="1">
    <citation type="submission" date="2018-08" db="EMBL/GenBank/DDBJ databases">
        <title>Draft genome of the lignicolous fungus Coniochaeta pulveracea.</title>
        <authorList>
            <person name="Borstlap C.J."/>
            <person name="De Witt R.N."/>
            <person name="Botha A."/>
            <person name="Volschenk H."/>
        </authorList>
    </citation>
    <scope>NUCLEOTIDE SEQUENCE [LARGE SCALE GENOMIC DNA]</scope>
    <source>
        <strain evidence="3 4">CAB683</strain>
    </source>
</reference>
<feature type="domain" description="C2H2-type" evidence="2">
    <location>
        <begin position="100"/>
        <end position="124"/>
    </location>
</feature>
<dbReference type="SMART" id="SM00355">
    <property type="entry name" value="ZnF_C2H2"/>
    <property type="match status" value="2"/>
</dbReference>
<proteinExistence type="predicted"/>
<dbReference type="Proteomes" id="UP000275385">
    <property type="component" value="Unassembled WGS sequence"/>
</dbReference>
<feature type="compositionally biased region" description="Low complexity" evidence="1">
    <location>
        <begin position="38"/>
        <end position="58"/>
    </location>
</feature>
<feature type="region of interest" description="Disordered" evidence="1">
    <location>
        <begin position="33"/>
        <end position="58"/>
    </location>
</feature>
<comment type="caution">
    <text evidence="3">The sequence shown here is derived from an EMBL/GenBank/DDBJ whole genome shotgun (WGS) entry which is preliminary data.</text>
</comment>
<feature type="region of interest" description="Disordered" evidence="1">
    <location>
        <begin position="955"/>
        <end position="984"/>
    </location>
</feature>
<feature type="compositionally biased region" description="Basic and acidic residues" evidence="1">
    <location>
        <begin position="955"/>
        <end position="967"/>
    </location>
</feature>
<name>A0A420YG62_9PEZI</name>
<dbReference type="InterPro" id="IPR013087">
    <property type="entry name" value="Znf_C2H2_type"/>
</dbReference>
<evidence type="ECO:0000256" key="1">
    <source>
        <dbReference type="SAM" id="MobiDB-lite"/>
    </source>
</evidence>
<dbReference type="Gene3D" id="3.30.160.60">
    <property type="entry name" value="Classic Zinc Finger"/>
    <property type="match status" value="1"/>
</dbReference>
<dbReference type="PROSITE" id="PS00028">
    <property type="entry name" value="ZINC_FINGER_C2H2_1"/>
    <property type="match status" value="1"/>
</dbReference>
<feature type="region of interest" description="Disordered" evidence="1">
    <location>
        <begin position="177"/>
        <end position="202"/>
    </location>
</feature>
<evidence type="ECO:0000313" key="3">
    <source>
        <dbReference type="EMBL" id="RKU46855.1"/>
    </source>
</evidence>
<organism evidence="3 4">
    <name type="scientific">Coniochaeta pulveracea</name>
    <dbReference type="NCBI Taxonomy" id="177199"/>
    <lineage>
        <taxon>Eukaryota</taxon>
        <taxon>Fungi</taxon>
        <taxon>Dikarya</taxon>
        <taxon>Ascomycota</taxon>
        <taxon>Pezizomycotina</taxon>
        <taxon>Sordariomycetes</taxon>
        <taxon>Sordariomycetidae</taxon>
        <taxon>Coniochaetales</taxon>
        <taxon>Coniochaetaceae</taxon>
        <taxon>Coniochaeta</taxon>
    </lineage>
</organism>
<protein>
    <recommendedName>
        <fullName evidence="2">C2H2-type domain-containing protein</fullName>
    </recommendedName>
</protein>
<dbReference type="OrthoDB" id="5366163at2759"/>
<feature type="region of interest" description="Disordered" evidence="1">
    <location>
        <begin position="325"/>
        <end position="352"/>
    </location>
</feature>
<dbReference type="EMBL" id="QVQW01000012">
    <property type="protein sequence ID" value="RKU46855.1"/>
    <property type="molecule type" value="Genomic_DNA"/>
</dbReference>
<evidence type="ECO:0000313" key="4">
    <source>
        <dbReference type="Proteomes" id="UP000275385"/>
    </source>
</evidence>
<sequence length="984" mass="109761">MESKQGHGALLEDSRACSVSPISTVFRPRSPFRSRRLSAVSGSPSESSFSSSDNDRLSSPISCVTRQTFEEDCARHRFIVWVAVKRNSCPRLKPEEKLRCPLLRCNRLFLSHESMLRHLVGCEHLASGEYLCPDHMRVERFDDVKCKHCLVHPSKRRRMLAFAKNFLHSIGHRSNRGQNYEFLPDPPEDPTLPPPPYTSSSLPQQAHLANELAVTEFVAVEADSRQLQALPTPRMDSGIDPQALHILNIPELDSTVLAAPSTPLTEWYATRQQTLDGPTVPRVTISDNTGLYRPVNRPTLQVNTTDLHRPGKLIARPPVQVCQQAPRSKFLAPSSSVRSTASTDSNVSAASTDSSLISPMSAAWSFAGFEDTSGFNTNLTSPIDGCPTDNNPFALPARDGLPTIHDFISELPADLPDTNMASDFLPDHLMFSCDRAVPLKPFYPSDLALTDEYNSNLFDEGDLMVEQNNVCCSGIKSLVQTVWDTLQEHTITSTMRLQQDAGNPLSDQFRSMSAKSIAAAGIRTLKSFLAGERPTSAIDTVCFVHLIYAFCLVINEHSIAHRSRELYLQSMAYAAGFDARETSSYIHFTTLVWKPDDVGLQVIADIQRSSVARGKQPERSNSPTERFEIDALLNMAFDFLDELEISILPGQLPTSPAVQTSSLYMKHLLDFGVNSLLNTPFPTAVNVGIQELLQYYTDAPGLRECLTRIRQRVGCGDVSSVRRLELELIEAGKGCMNTLAYYQHYLPDVRKLCNLMYQHHGSEDSQRRSYYDLGVLLFEDILAQLDTSIYDQPDPNDIDALNMDDFMQGLTPESELHHASLLDSDSIPDTLEQNASIVMPGTNSGNSTQGREGEALIDNSTTEPKDTITSLHVPLKTETQQGPGPQEQQELAYADSCCHLCGYRPKGAPRWFKGSMAKHMKFQHSSTMETYKCPFPGCTSQFTKRKDNLRQHQIEKGHFVDGDEPAVRRPSKRHKRKHEDDEDK</sequence>
<accession>A0A420YG62</accession>
<dbReference type="STRING" id="177199.A0A420YG62"/>
<dbReference type="AlphaFoldDB" id="A0A420YG62"/>
<keyword evidence="4" id="KW-1185">Reference proteome</keyword>
<feature type="compositionally biased region" description="Low complexity" evidence="1">
    <location>
        <begin position="334"/>
        <end position="345"/>
    </location>
</feature>
<evidence type="ECO:0000259" key="2">
    <source>
        <dbReference type="PROSITE" id="PS00028"/>
    </source>
</evidence>
<gene>
    <name evidence="3" type="ORF">DL546_008442</name>
</gene>